<keyword evidence="7" id="KW-0808">Transferase</keyword>
<dbReference type="InterPro" id="IPR003661">
    <property type="entry name" value="HisK_dim/P_dom"/>
</dbReference>
<dbReference type="PANTHER" id="PTHR45528:SF12">
    <property type="entry name" value="SENSOR HISTIDINE KINASE ARSS"/>
    <property type="match status" value="1"/>
</dbReference>
<evidence type="ECO:0000256" key="11">
    <source>
        <dbReference type="ARBA" id="ARBA00022840"/>
    </source>
</evidence>
<dbReference type="SMART" id="SM00387">
    <property type="entry name" value="HATPase_c"/>
    <property type="match status" value="1"/>
</dbReference>
<proteinExistence type="predicted"/>
<reference evidence="19" key="1">
    <citation type="journal article" date="2019" name="Int. J. Syst. Evol. Microbiol.">
        <title>The Global Catalogue of Microorganisms (GCM) 10K type strain sequencing project: providing services to taxonomists for standard genome sequencing and annotation.</title>
        <authorList>
            <consortium name="The Broad Institute Genomics Platform"/>
            <consortium name="The Broad Institute Genome Sequencing Center for Infectious Disease"/>
            <person name="Wu L."/>
            <person name="Ma J."/>
        </authorList>
    </citation>
    <scope>NUCLEOTIDE SEQUENCE [LARGE SCALE GENOMIC DNA]</scope>
    <source>
        <strain evidence="19">KCTC 13528</strain>
    </source>
</reference>
<dbReference type="SUPFAM" id="SSF55874">
    <property type="entry name" value="ATPase domain of HSP90 chaperone/DNA topoisomerase II/histidine kinase"/>
    <property type="match status" value="1"/>
</dbReference>
<name>A0ABW5ZMZ4_9BACL</name>
<gene>
    <name evidence="18" type="ORF">ACFS5P_18170</name>
</gene>
<evidence type="ECO:0000256" key="14">
    <source>
        <dbReference type="ARBA" id="ARBA00023136"/>
    </source>
</evidence>
<feature type="transmembrane region" description="Helical" evidence="15">
    <location>
        <begin position="165"/>
        <end position="188"/>
    </location>
</feature>
<evidence type="ECO:0000256" key="8">
    <source>
        <dbReference type="ARBA" id="ARBA00022692"/>
    </source>
</evidence>
<dbReference type="InterPro" id="IPR004358">
    <property type="entry name" value="Sig_transdc_His_kin-like_C"/>
</dbReference>
<evidence type="ECO:0000256" key="15">
    <source>
        <dbReference type="SAM" id="Phobius"/>
    </source>
</evidence>
<dbReference type="EMBL" id="JBHUPG010000037">
    <property type="protein sequence ID" value="MFD2913820.1"/>
    <property type="molecule type" value="Genomic_DNA"/>
</dbReference>
<dbReference type="PROSITE" id="PS50109">
    <property type="entry name" value="HIS_KIN"/>
    <property type="match status" value="1"/>
</dbReference>
<keyword evidence="9" id="KW-0547">Nucleotide-binding</keyword>
<dbReference type="SMART" id="SM00388">
    <property type="entry name" value="HisKA"/>
    <property type="match status" value="1"/>
</dbReference>
<dbReference type="PROSITE" id="PS50885">
    <property type="entry name" value="HAMP"/>
    <property type="match status" value="1"/>
</dbReference>
<keyword evidence="8 15" id="KW-0812">Transmembrane</keyword>
<feature type="domain" description="Histidine kinase" evidence="16">
    <location>
        <begin position="251"/>
        <end position="461"/>
    </location>
</feature>
<feature type="domain" description="HAMP" evidence="17">
    <location>
        <begin position="190"/>
        <end position="243"/>
    </location>
</feature>
<dbReference type="InterPro" id="IPR005467">
    <property type="entry name" value="His_kinase_dom"/>
</dbReference>
<dbReference type="CDD" id="cd06225">
    <property type="entry name" value="HAMP"/>
    <property type="match status" value="1"/>
</dbReference>
<feature type="transmembrane region" description="Helical" evidence="15">
    <location>
        <begin position="21"/>
        <end position="45"/>
    </location>
</feature>
<keyword evidence="10" id="KW-0418">Kinase</keyword>
<evidence type="ECO:0000256" key="10">
    <source>
        <dbReference type="ARBA" id="ARBA00022777"/>
    </source>
</evidence>
<keyword evidence="6" id="KW-0597">Phosphoprotein</keyword>
<dbReference type="PRINTS" id="PR00344">
    <property type="entry name" value="BCTRLSENSOR"/>
</dbReference>
<dbReference type="InterPro" id="IPR041610">
    <property type="entry name" value="ArlS_N"/>
</dbReference>
<evidence type="ECO:0000256" key="6">
    <source>
        <dbReference type="ARBA" id="ARBA00022553"/>
    </source>
</evidence>
<dbReference type="Pfam" id="PF00512">
    <property type="entry name" value="HisKA"/>
    <property type="match status" value="1"/>
</dbReference>
<dbReference type="EC" id="2.7.13.3" evidence="3"/>
<dbReference type="InterPro" id="IPR003594">
    <property type="entry name" value="HATPase_dom"/>
</dbReference>
<dbReference type="InterPro" id="IPR036097">
    <property type="entry name" value="HisK_dim/P_sf"/>
</dbReference>
<dbReference type="Pfam" id="PF02518">
    <property type="entry name" value="HATPase_c"/>
    <property type="match status" value="1"/>
</dbReference>
<dbReference type="Gene3D" id="6.10.340.10">
    <property type="match status" value="1"/>
</dbReference>
<evidence type="ECO:0000313" key="18">
    <source>
        <dbReference type="EMBL" id="MFD2913820.1"/>
    </source>
</evidence>
<dbReference type="InterPro" id="IPR050398">
    <property type="entry name" value="HssS/ArlS-like"/>
</dbReference>
<dbReference type="PANTHER" id="PTHR45528">
    <property type="entry name" value="SENSOR HISTIDINE KINASE CPXA"/>
    <property type="match status" value="1"/>
</dbReference>
<accession>A0ABW5ZMZ4</accession>
<keyword evidence="11 18" id="KW-0067">ATP-binding</keyword>
<evidence type="ECO:0000259" key="16">
    <source>
        <dbReference type="PROSITE" id="PS50109"/>
    </source>
</evidence>
<dbReference type="SUPFAM" id="SSF158472">
    <property type="entry name" value="HAMP domain-like"/>
    <property type="match status" value="1"/>
</dbReference>
<dbReference type="Pfam" id="PF00672">
    <property type="entry name" value="HAMP"/>
    <property type="match status" value="1"/>
</dbReference>
<evidence type="ECO:0000256" key="1">
    <source>
        <dbReference type="ARBA" id="ARBA00000085"/>
    </source>
</evidence>
<comment type="caution">
    <text evidence="18">The sequence shown here is derived from an EMBL/GenBank/DDBJ whole genome shotgun (WGS) entry which is preliminary data.</text>
</comment>
<dbReference type="SMART" id="SM00304">
    <property type="entry name" value="HAMP"/>
    <property type="match status" value="1"/>
</dbReference>
<keyword evidence="14 15" id="KW-0472">Membrane</keyword>
<dbReference type="InterPro" id="IPR003660">
    <property type="entry name" value="HAMP_dom"/>
</dbReference>
<evidence type="ECO:0000256" key="12">
    <source>
        <dbReference type="ARBA" id="ARBA00022989"/>
    </source>
</evidence>
<evidence type="ECO:0000256" key="13">
    <source>
        <dbReference type="ARBA" id="ARBA00023012"/>
    </source>
</evidence>
<evidence type="ECO:0000256" key="4">
    <source>
        <dbReference type="ARBA" id="ARBA00015735"/>
    </source>
</evidence>
<dbReference type="RefSeq" id="WP_204730227.1">
    <property type="nucleotide sequence ID" value="NZ_JAFBDK010000015.1"/>
</dbReference>
<evidence type="ECO:0000256" key="3">
    <source>
        <dbReference type="ARBA" id="ARBA00012438"/>
    </source>
</evidence>
<evidence type="ECO:0000256" key="5">
    <source>
        <dbReference type="ARBA" id="ARBA00022475"/>
    </source>
</evidence>
<dbReference type="GO" id="GO:0005524">
    <property type="term" value="F:ATP binding"/>
    <property type="evidence" value="ECO:0007669"/>
    <property type="project" value="UniProtKB-KW"/>
</dbReference>
<keyword evidence="12 15" id="KW-1133">Transmembrane helix</keyword>
<dbReference type="Pfam" id="PF18719">
    <property type="entry name" value="ArlS_N"/>
    <property type="match status" value="1"/>
</dbReference>
<keyword evidence="19" id="KW-1185">Reference proteome</keyword>
<evidence type="ECO:0000259" key="17">
    <source>
        <dbReference type="PROSITE" id="PS50885"/>
    </source>
</evidence>
<evidence type="ECO:0000256" key="9">
    <source>
        <dbReference type="ARBA" id="ARBA00022741"/>
    </source>
</evidence>
<keyword evidence="13" id="KW-0902">Two-component regulatory system</keyword>
<protein>
    <recommendedName>
        <fullName evidence="4">Signal transduction histidine-protein kinase ArlS</fullName>
        <ecNumber evidence="3">2.7.13.3</ecNumber>
    </recommendedName>
</protein>
<comment type="catalytic activity">
    <reaction evidence="1">
        <text>ATP + protein L-histidine = ADP + protein N-phospho-L-histidine.</text>
        <dbReference type="EC" id="2.7.13.3"/>
    </reaction>
</comment>
<comment type="subcellular location">
    <subcellularLocation>
        <location evidence="2">Cell membrane</location>
        <topology evidence="2">Multi-pass membrane protein</topology>
    </subcellularLocation>
</comment>
<keyword evidence="5" id="KW-1003">Cell membrane</keyword>
<evidence type="ECO:0000313" key="19">
    <source>
        <dbReference type="Proteomes" id="UP001597561"/>
    </source>
</evidence>
<evidence type="ECO:0000256" key="7">
    <source>
        <dbReference type="ARBA" id="ARBA00022679"/>
    </source>
</evidence>
<dbReference type="Gene3D" id="1.10.287.130">
    <property type="match status" value="1"/>
</dbReference>
<evidence type="ECO:0000256" key="2">
    <source>
        <dbReference type="ARBA" id="ARBA00004651"/>
    </source>
</evidence>
<dbReference type="Proteomes" id="UP001597561">
    <property type="component" value="Unassembled WGS sequence"/>
</dbReference>
<dbReference type="CDD" id="cd00075">
    <property type="entry name" value="HATPase"/>
    <property type="match status" value="1"/>
</dbReference>
<dbReference type="SUPFAM" id="SSF47384">
    <property type="entry name" value="Homodimeric domain of signal transducing histidine kinase"/>
    <property type="match status" value="1"/>
</dbReference>
<dbReference type="InterPro" id="IPR036890">
    <property type="entry name" value="HATPase_C_sf"/>
</dbReference>
<dbReference type="Gene3D" id="3.30.565.10">
    <property type="entry name" value="Histidine kinase-like ATPase, C-terminal domain"/>
    <property type="match status" value="1"/>
</dbReference>
<sequence>MTSLKIKWNRLSIRWKWMLSASATIFLAFTCFSIILIVAMSQWMIQEERNTLTEVLTDLKDFYENRNPVITNNDIEEGRDLAEQIYERGQIIHFYNEDGFEIYQIQRNDSSLSVPFKPVSETEIERNRLDGSAVLVGRTPVVTNSFRGYIEIIHPLSAYTAQLNYMIFLSVILLVAALFFSSYAAFLLSGNFIRPITRLGETMKKTQKEGFQHQLPEPEYQDEIGGLIEIFNDMMTELEKNFVKQKQFTEDASHEMRTPLQIMEGHLNLINRWGKKDPEVLEESLQISMQEIIRMKKLVNDLLMLSRADRDVKASEITPSDCAAVIEKTIEKMQSLHQHRTLKTNIEQGNALIEKDHLEQVLIILIENALKYSDDRVIVSGTVYSAHYEVSVEDFGEGIPEENLPFIFDRFYRVEKSRSRELGGNGLGLSIAKRLLEVYRAEIDISSEPGHTVIKIILPLE</sequence>
<dbReference type="CDD" id="cd00082">
    <property type="entry name" value="HisKA"/>
    <property type="match status" value="1"/>
</dbReference>
<organism evidence="18 19">
    <name type="scientific">Jeotgalibacillus terrae</name>
    <dbReference type="NCBI Taxonomy" id="587735"/>
    <lineage>
        <taxon>Bacteria</taxon>
        <taxon>Bacillati</taxon>
        <taxon>Bacillota</taxon>
        <taxon>Bacilli</taxon>
        <taxon>Bacillales</taxon>
        <taxon>Caryophanaceae</taxon>
        <taxon>Jeotgalibacillus</taxon>
    </lineage>
</organism>